<proteinExistence type="predicted"/>
<sequence>MTVDEDLHTIMSTVDDTREHISEGQYLRTCEAICRIHVKLKSPKLPLPSFNVRHTVKCFYMFSYAVSVLKIVEKVVKIVSKK</sequence>
<protein>
    <submittedName>
        <fullName evidence="1">Uncharacterized protein</fullName>
    </submittedName>
</protein>
<evidence type="ECO:0000313" key="1">
    <source>
        <dbReference type="EMBL" id="QHU03484.1"/>
    </source>
</evidence>
<dbReference type="EMBL" id="MN740383">
    <property type="protein sequence ID" value="QHU03484.1"/>
    <property type="molecule type" value="Genomic_DNA"/>
</dbReference>
<reference evidence="1" key="1">
    <citation type="journal article" date="2020" name="Nature">
        <title>Giant virus diversity and host interactions through global metagenomics.</title>
        <authorList>
            <person name="Schulz F."/>
            <person name="Roux S."/>
            <person name="Paez-Espino D."/>
            <person name="Jungbluth S."/>
            <person name="Walsh D.A."/>
            <person name="Denef V.J."/>
            <person name="McMahon K.D."/>
            <person name="Konstantinidis K.T."/>
            <person name="Eloe-Fadrosh E.A."/>
            <person name="Kyrpides N.C."/>
            <person name="Woyke T."/>
        </authorList>
    </citation>
    <scope>NUCLEOTIDE SEQUENCE</scope>
    <source>
        <strain evidence="1">GVMAG-M-3300027206-1</strain>
    </source>
</reference>
<name>A0A6C0JIM9_9ZZZZ</name>
<dbReference type="AlphaFoldDB" id="A0A6C0JIM9"/>
<organism evidence="1">
    <name type="scientific">viral metagenome</name>
    <dbReference type="NCBI Taxonomy" id="1070528"/>
    <lineage>
        <taxon>unclassified sequences</taxon>
        <taxon>metagenomes</taxon>
        <taxon>organismal metagenomes</taxon>
    </lineage>
</organism>
<accession>A0A6C0JIM9</accession>